<dbReference type="SUPFAM" id="SSF52172">
    <property type="entry name" value="CheY-like"/>
    <property type="match status" value="1"/>
</dbReference>
<dbReference type="PANTHER" id="PTHR37299">
    <property type="entry name" value="TRANSCRIPTIONAL REGULATOR-RELATED"/>
    <property type="match status" value="1"/>
</dbReference>
<evidence type="ECO:0000313" key="4">
    <source>
        <dbReference type="EMBL" id="TXN36236.1"/>
    </source>
</evidence>
<dbReference type="Gene3D" id="3.40.50.2300">
    <property type="match status" value="1"/>
</dbReference>
<dbReference type="Pfam" id="PF00072">
    <property type="entry name" value="Response_reg"/>
    <property type="match status" value="1"/>
</dbReference>
<organism evidence="4 5">
    <name type="scientific">Flagellimonas hymeniacidonis</name>
    <dbReference type="NCBI Taxonomy" id="2603628"/>
    <lineage>
        <taxon>Bacteria</taxon>
        <taxon>Pseudomonadati</taxon>
        <taxon>Bacteroidota</taxon>
        <taxon>Flavobacteriia</taxon>
        <taxon>Flavobacteriales</taxon>
        <taxon>Flavobacteriaceae</taxon>
        <taxon>Flagellimonas</taxon>
    </lineage>
</organism>
<evidence type="ECO:0000259" key="2">
    <source>
        <dbReference type="PROSITE" id="PS50110"/>
    </source>
</evidence>
<accession>A0A5C8V4A9</accession>
<feature type="domain" description="HTH LytTR-type" evidence="3">
    <location>
        <begin position="144"/>
        <end position="248"/>
    </location>
</feature>
<dbReference type="GO" id="GO:0000156">
    <property type="term" value="F:phosphorelay response regulator activity"/>
    <property type="evidence" value="ECO:0007669"/>
    <property type="project" value="InterPro"/>
</dbReference>
<dbReference type="InterPro" id="IPR001789">
    <property type="entry name" value="Sig_transdc_resp-reg_receiver"/>
</dbReference>
<evidence type="ECO:0000313" key="5">
    <source>
        <dbReference type="Proteomes" id="UP000321456"/>
    </source>
</evidence>
<dbReference type="Pfam" id="PF04397">
    <property type="entry name" value="LytTR"/>
    <property type="match status" value="1"/>
</dbReference>
<evidence type="ECO:0000256" key="1">
    <source>
        <dbReference type="PROSITE-ProRule" id="PRU00169"/>
    </source>
</evidence>
<dbReference type="InterPro" id="IPR007492">
    <property type="entry name" value="LytTR_DNA-bd_dom"/>
</dbReference>
<dbReference type="AlphaFoldDB" id="A0A5C8V4A9"/>
<feature type="modified residue" description="4-aspartylphosphate" evidence="1">
    <location>
        <position position="55"/>
    </location>
</feature>
<sequence>MLKAIIVDDEQHCIDHIIRLIESVEDDIQIISQCRTVHEALKTIPTTKPDVVFLDVHLNEETAFDLLEQLTTIDFEIVFTTAFDAYAVDAFKFSAIDYLLKPVAQDDFERALAKIKEKAGLKDTSKRLEVLLHNFKEQSGLKKIAVPTIDGISFHSIDKIVRCQSDTNYTHLFLTNKTKATVAKTLKYFEALLESHHFFRTHHSHLVNLKMVEKYIKGKGGYALMTDGSRVEIAVRRKEEFLKRLSGL</sequence>
<dbReference type="GO" id="GO:0003677">
    <property type="term" value="F:DNA binding"/>
    <property type="evidence" value="ECO:0007669"/>
    <property type="project" value="InterPro"/>
</dbReference>
<dbReference type="SMART" id="SM00448">
    <property type="entry name" value="REC"/>
    <property type="match status" value="1"/>
</dbReference>
<keyword evidence="5" id="KW-1185">Reference proteome</keyword>
<dbReference type="EMBL" id="VRUR01000002">
    <property type="protein sequence ID" value="TXN36236.1"/>
    <property type="molecule type" value="Genomic_DNA"/>
</dbReference>
<feature type="domain" description="Response regulatory" evidence="2">
    <location>
        <begin position="3"/>
        <end position="116"/>
    </location>
</feature>
<dbReference type="Proteomes" id="UP000321456">
    <property type="component" value="Unassembled WGS sequence"/>
</dbReference>
<name>A0A5C8V4A9_9FLAO</name>
<gene>
    <name evidence="4" type="ORF">FVB32_16955</name>
</gene>
<proteinExistence type="predicted"/>
<dbReference type="RefSeq" id="WP_147745010.1">
    <property type="nucleotide sequence ID" value="NZ_VRUR01000002.1"/>
</dbReference>
<dbReference type="PROSITE" id="PS50110">
    <property type="entry name" value="RESPONSE_REGULATORY"/>
    <property type="match status" value="1"/>
</dbReference>
<dbReference type="Gene3D" id="2.40.50.1020">
    <property type="entry name" value="LytTr DNA-binding domain"/>
    <property type="match status" value="1"/>
</dbReference>
<dbReference type="InterPro" id="IPR046947">
    <property type="entry name" value="LytR-like"/>
</dbReference>
<dbReference type="InterPro" id="IPR011006">
    <property type="entry name" value="CheY-like_superfamily"/>
</dbReference>
<dbReference type="PROSITE" id="PS50930">
    <property type="entry name" value="HTH_LYTTR"/>
    <property type="match status" value="1"/>
</dbReference>
<keyword evidence="1" id="KW-0597">Phosphoprotein</keyword>
<evidence type="ECO:0000259" key="3">
    <source>
        <dbReference type="PROSITE" id="PS50930"/>
    </source>
</evidence>
<dbReference type="PANTHER" id="PTHR37299:SF1">
    <property type="entry name" value="STAGE 0 SPORULATION PROTEIN A HOMOLOG"/>
    <property type="match status" value="1"/>
</dbReference>
<dbReference type="SMART" id="SM00850">
    <property type="entry name" value="LytTR"/>
    <property type="match status" value="1"/>
</dbReference>
<comment type="caution">
    <text evidence="4">The sequence shown here is derived from an EMBL/GenBank/DDBJ whole genome shotgun (WGS) entry which is preliminary data.</text>
</comment>
<reference evidence="4 5" key="1">
    <citation type="submission" date="2019-08" db="EMBL/GenBank/DDBJ databases">
        <title>Professor.</title>
        <authorList>
            <person name="Park J.S."/>
        </authorList>
    </citation>
    <scope>NUCLEOTIDE SEQUENCE [LARGE SCALE GENOMIC DNA]</scope>
    <source>
        <strain evidence="4 5">176CP5-101</strain>
    </source>
</reference>
<protein>
    <submittedName>
        <fullName evidence="4">Response regulator</fullName>
    </submittedName>
</protein>